<keyword evidence="3" id="KW-0812">Transmembrane</keyword>
<keyword evidence="3" id="KW-0472">Membrane</keyword>
<evidence type="ECO:0000259" key="4">
    <source>
        <dbReference type="Pfam" id="PF07699"/>
    </source>
</evidence>
<proteinExistence type="predicted"/>
<dbReference type="InterPro" id="IPR009030">
    <property type="entry name" value="Growth_fac_rcpt_cys_sf"/>
</dbReference>
<dbReference type="EMBL" id="MPUH01000824">
    <property type="protein sequence ID" value="OMJ73406.1"/>
    <property type="molecule type" value="Genomic_DNA"/>
</dbReference>
<keyword evidence="3" id="KW-1133">Transmembrane helix</keyword>
<feature type="transmembrane region" description="Helical" evidence="3">
    <location>
        <begin position="1029"/>
        <end position="1053"/>
    </location>
</feature>
<comment type="caution">
    <text evidence="5">The sequence shown here is derived from an EMBL/GenBank/DDBJ whole genome shotgun (WGS) entry which is preliminary data.</text>
</comment>
<evidence type="ECO:0000313" key="5">
    <source>
        <dbReference type="EMBL" id="OMJ73406.1"/>
    </source>
</evidence>
<feature type="transmembrane region" description="Helical" evidence="3">
    <location>
        <begin position="738"/>
        <end position="759"/>
    </location>
</feature>
<keyword evidence="1" id="KW-0880">Kelch repeat</keyword>
<feature type="transmembrane region" description="Helical" evidence="3">
    <location>
        <begin position="791"/>
        <end position="816"/>
    </location>
</feature>
<reference evidence="5 6" key="1">
    <citation type="submission" date="2016-11" db="EMBL/GenBank/DDBJ databases">
        <title>The macronuclear genome of Stentor coeruleus: a giant cell with tiny introns.</title>
        <authorList>
            <person name="Slabodnick M."/>
            <person name="Ruby J.G."/>
            <person name="Reiff S.B."/>
            <person name="Swart E.C."/>
            <person name="Gosai S."/>
            <person name="Prabakaran S."/>
            <person name="Witkowska E."/>
            <person name="Larue G.E."/>
            <person name="Fisher S."/>
            <person name="Freeman R.M."/>
            <person name="Gunawardena J."/>
            <person name="Chu W."/>
            <person name="Stover N.A."/>
            <person name="Gregory B.D."/>
            <person name="Nowacki M."/>
            <person name="Derisi J."/>
            <person name="Roy S.W."/>
            <person name="Marshall W.F."/>
            <person name="Sood P."/>
        </authorList>
    </citation>
    <scope>NUCLEOTIDE SEQUENCE [LARGE SCALE GENOMIC DNA]</scope>
    <source>
        <strain evidence="5">WM001</strain>
    </source>
</reference>
<protein>
    <recommendedName>
        <fullName evidence="4">Tyrosine-protein kinase ephrin type A/B receptor-like domain-containing protein</fullName>
    </recommendedName>
</protein>
<evidence type="ECO:0000256" key="2">
    <source>
        <dbReference type="ARBA" id="ARBA00022737"/>
    </source>
</evidence>
<dbReference type="SUPFAM" id="SSF117281">
    <property type="entry name" value="Kelch motif"/>
    <property type="match status" value="3"/>
</dbReference>
<dbReference type="PANTHER" id="PTHR46093:SF18">
    <property type="entry name" value="FIBRONECTIN TYPE-III DOMAIN-CONTAINING PROTEIN"/>
    <property type="match status" value="1"/>
</dbReference>
<evidence type="ECO:0000256" key="1">
    <source>
        <dbReference type="ARBA" id="ARBA00022441"/>
    </source>
</evidence>
<dbReference type="InterPro" id="IPR011641">
    <property type="entry name" value="Tyr-kin_ephrin_A/B_rcpt-like"/>
</dbReference>
<dbReference type="OrthoDB" id="10251809at2759"/>
<dbReference type="PANTHER" id="PTHR46093">
    <property type="entry name" value="ACYL-COA-BINDING DOMAIN-CONTAINING PROTEIN 5"/>
    <property type="match status" value="1"/>
</dbReference>
<keyword evidence="2" id="KW-0677">Repeat</keyword>
<dbReference type="SMART" id="SM01411">
    <property type="entry name" value="Ephrin_rec_like"/>
    <property type="match status" value="1"/>
</dbReference>
<dbReference type="Gene3D" id="2.120.10.80">
    <property type="entry name" value="Kelch-type beta propeller"/>
    <property type="match status" value="3"/>
</dbReference>
<dbReference type="Gene3D" id="2.10.50.10">
    <property type="entry name" value="Tumor Necrosis Factor Receptor, subunit A, domain 2"/>
    <property type="match status" value="1"/>
</dbReference>
<dbReference type="SUPFAM" id="SSF57184">
    <property type="entry name" value="Growth factor receptor domain"/>
    <property type="match status" value="1"/>
</dbReference>
<name>A0A1R2B9G5_9CILI</name>
<feature type="domain" description="Tyrosine-protein kinase ephrin type A/B receptor-like" evidence="4">
    <location>
        <begin position="635"/>
        <end position="680"/>
    </location>
</feature>
<dbReference type="AlphaFoldDB" id="A0A1R2B9G5"/>
<evidence type="ECO:0000256" key="3">
    <source>
        <dbReference type="SAM" id="Phobius"/>
    </source>
</evidence>
<evidence type="ECO:0000313" key="6">
    <source>
        <dbReference type="Proteomes" id="UP000187209"/>
    </source>
</evidence>
<sequence>MWFIYTLLSTVIAQTNIYIPPEKVPPSPRAFVSLNYYPSINTLLTFGGYSGKDYFSEIWQYNLDTNFWSLLSPGSEFFPFSRAEYGSFKSALLIDKLYIFGGRTSTGLKNDLWEFTLETLSWKSLEATNPPSIRRAFAYTSYVEDGHEYFAIFGGESMTGKLNDLHVLNMTTFQWEERDLGIKNITTMSFSTMVYYNKCFFLVNGLGSLKYNLILHRFCNDANYWVLELSNAMWGRGFISGIVYNEYLYLFSGGYKEFSEYIVRVNLKNSAFSFEELVSFNKISIIYFGLVANGNLAYIFGGYSEKNNMFTNELFSINLDNGLFTTISPRFETPEKRLQASMLVINGELYLFGGRNQDTLYNNMWIFNVESEIWRLETMTGDLPTPRYSFASDVDGNALIVFAGEDASGLKNDIFIYNSLNSVWKKLIPKTSTAPRPNKGSCLVFKFPLVYIYGGTTDSGVSNELWLFDIGSLEFKKISESSSRSYAKCNIYADIFYILEGNDESDRSAYGYLTYNLTSKIWQYFNYDNYYRYSLGIQIMLNDTYVSIGGQNFLADTSNFFAVFYPNNKLCVTYSLIDGIYLSAYAYYKNYIYSYGGGYFQGSTAVFLFGTYDFYYLKMEEICQGCSCDAMCSKGTYKSNNGCLPCEKGHYSEIMGSTSCYPCPPGTYNPKKGGSSYRQCYPCPAGTFNSKYGSAKCYDCPSALDCPVGSKQTTKLHHSNEYTSVQPKMYTPHYNNIANYYIAGIIVFFFLIIAGILSLKKLRNNLKILDIFSNMHNHDLMVPMVMKKTNLGGFFTVIFVAATMVYFGTTIIEYYYNNVQETKALVPLIVLENDVDTFKTERFLVTCTLVGYNGECGVNKVCNSQIFINITGFASSSFEYECEIIDKISCRVSVLCNDCVQIERGSVFINFREKLSYASAIYVNVTSNSSIPNELSSIQNELYASEKYVMIGSEASEFYYTTTPSLFVSESSKWPSQLTGYHVSSEQYPSKGSECLGVDLSVSAELKVMIYLYKSNSGLYTQRLFRQSVLLLISSVIGSVFGIMSGIASFMSFMEDQYLTLTKARIRKKKFRDITFQRQEIDSSYFGIRKKSSKRFGSRVLPLNDEMTILHK</sequence>
<keyword evidence="6" id="KW-1185">Reference proteome</keyword>
<dbReference type="Proteomes" id="UP000187209">
    <property type="component" value="Unassembled WGS sequence"/>
</dbReference>
<gene>
    <name evidence="5" type="ORF">SteCoe_27918</name>
</gene>
<organism evidence="5 6">
    <name type="scientific">Stentor coeruleus</name>
    <dbReference type="NCBI Taxonomy" id="5963"/>
    <lineage>
        <taxon>Eukaryota</taxon>
        <taxon>Sar</taxon>
        <taxon>Alveolata</taxon>
        <taxon>Ciliophora</taxon>
        <taxon>Postciliodesmatophora</taxon>
        <taxon>Heterotrichea</taxon>
        <taxon>Heterotrichida</taxon>
        <taxon>Stentoridae</taxon>
        <taxon>Stentor</taxon>
    </lineage>
</organism>
<dbReference type="Pfam" id="PF24681">
    <property type="entry name" value="Kelch_KLHDC2_KLHL20_DRC7"/>
    <property type="match status" value="2"/>
</dbReference>
<dbReference type="Pfam" id="PF07699">
    <property type="entry name" value="Ephrin_rec_like"/>
    <property type="match status" value="1"/>
</dbReference>
<dbReference type="CDD" id="cd00185">
    <property type="entry name" value="TNFRSF"/>
    <property type="match status" value="1"/>
</dbReference>
<accession>A0A1R2B9G5</accession>
<dbReference type="InterPro" id="IPR015915">
    <property type="entry name" value="Kelch-typ_b-propeller"/>
</dbReference>